<proteinExistence type="predicted"/>
<keyword evidence="4" id="KW-1185">Reference proteome</keyword>
<keyword evidence="2" id="KW-1133">Transmembrane helix</keyword>
<dbReference type="GeneID" id="29121124"/>
<evidence type="ECO:0000256" key="2">
    <source>
        <dbReference type="SAM" id="Phobius"/>
    </source>
</evidence>
<dbReference type="RefSeq" id="XP_018388391.1">
    <property type="nucleotide sequence ID" value="XM_018535530.1"/>
</dbReference>
<feature type="transmembrane region" description="Helical" evidence="2">
    <location>
        <begin position="165"/>
        <end position="191"/>
    </location>
</feature>
<sequence length="369" mass="42267">MPDPRTYMDMALPLVKTLPECADYFKTVEPFLPQYYDLPHKVAAHITDPQALKALYVNTNPLMTALAFATMFVTPIVLAVSEINRNYSQVDRLWSLLPAIYNVHYAVWAHLNGLPTMKLDHVMAVSIIWGARLTFNYWRKGGYQVGSEDYRWNIVKDYVGGPGMFIFNVTFISLGQNILLWLITTPTYILLLANRLKGNDITSYDSLFGRSMVAIVVLEFFSDQAQWNYHKAKGAYQKTAKVPSDLKYTREQLDRGFNTTGLFAWSRHPNFAAEQAFWVCLYQWCCLETETYANWAFAGAFGYLILFQASTWLTELLSAGKYPEYKVYQERVGKFLPKFGTKSMELPQTEKEKQKVKDAKAGKGAMKTK</sequence>
<dbReference type="PANTHER" id="PTHR32251:SF23">
    <property type="entry name" value="3-OXO-5-ALPHA-STEROID 4-DEHYDROGENASE (DUF1295)"/>
    <property type="match status" value="1"/>
</dbReference>
<feature type="region of interest" description="Disordered" evidence="1">
    <location>
        <begin position="347"/>
        <end position="369"/>
    </location>
</feature>
<protein>
    <submittedName>
        <fullName evidence="3">DUF1295-domain-containing protein</fullName>
    </submittedName>
</protein>
<dbReference type="EMBL" id="KV441473">
    <property type="protein sequence ID" value="OAG22970.1"/>
    <property type="molecule type" value="Genomic_DNA"/>
</dbReference>
<feature type="transmembrane region" description="Helical" evidence="2">
    <location>
        <begin position="62"/>
        <end position="81"/>
    </location>
</feature>
<keyword evidence="2" id="KW-0472">Membrane</keyword>
<feature type="compositionally biased region" description="Basic and acidic residues" evidence="1">
    <location>
        <begin position="348"/>
        <end position="361"/>
    </location>
</feature>
<organism evidence="3 4">
    <name type="scientific">Alternaria alternata</name>
    <name type="common">Alternaria rot fungus</name>
    <name type="synonym">Torula alternata</name>
    <dbReference type="NCBI Taxonomy" id="5599"/>
    <lineage>
        <taxon>Eukaryota</taxon>
        <taxon>Fungi</taxon>
        <taxon>Dikarya</taxon>
        <taxon>Ascomycota</taxon>
        <taxon>Pezizomycotina</taxon>
        <taxon>Dothideomycetes</taxon>
        <taxon>Pleosporomycetidae</taxon>
        <taxon>Pleosporales</taxon>
        <taxon>Pleosporineae</taxon>
        <taxon>Pleosporaceae</taxon>
        <taxon>Alternaria</taxon>
        <taxon>Alternaria sect. Alternaria</taxon>
        <taxon>Alternaria alternata complex</taxon>
    </lineage>
</organism>
<dbReference type="Proteomes" id="UP000077248">
    <property type="component" value="Unassembled WGS sequence"/>
</dbReference>
<dbReference type="KEGG" id="aalt:CC77DRAFT_957380"/>
<dbReference type="Gene3D" id="1.20.120.1630">
    <property type="match status" value="1"/>
</dbReference>
<evidence type="ECO:0000313" key="4">
    <source>
        <dbReference type="Proteomes" id="UP000077248"/>
    </source>
</evidence>
<dbReference type="GO" id="GO:0016020">
    <property type="term" value="C:membrane"/>
    <property type="evidence" value="ECO:0007669"/>
    <property type="project" value="TreeGrafter"/>
</dbReference>
<dbReference type="PANTHER" id="PTHR32251">
    <property type="entry name" value="3-OXO-5-ALPHA-STEROID 4-DEHYDROGENASE"/>
    <property type="match status" value="1"/>
</dbReference>
<dbReference type="InterPro" id="IPR010721">
    <property type="entry name" value="UstE-like"/>
</dbReference>
<feature type="transmembrane region" description="Helical" evidence="2">
    <location>
        <begin position="93"/>
        <end position="111"/>
    </location>
</feature>
<dbReference type="OMA" id="WRKGGYQ"/>
<accession>A0A177DUR9</accession>
<name>A0A177DUR9_ALTAL</name>
<dbReference type="AlphaFoldDB" id="A0A177DUR9"/>
<dbReference type="VEuPathDB" id="FungiDB:CC77DRAFT_957380"/>
<evidence type="ECO:0000313" key="3">
    <source>
        <dbReference type="EMBL" id="OAG22970.1"/>
    </source>
</evidence>
<keyword evidence="2" id="KW-0812">Transmembrane</keyword>
<reference evidence="3 4" key="1">
    <citation type="submission" date="2016-05" db="EMBL/GenBank/DDBJ databases">
        <title>Comparative analysis of secretome profiles of manganese(II)-oxidizing ascomycete fungi.</title>
        <authorList>
            <consortium name="DOE Joint Genome Institute"/>
            <person name="Zeiner C.A."/>
            <person name="Purvine S.O."/>
            <person name="Zink E.M."/>
            <person name="Wu S."/>
            <person name="Pasa-Tolic L."/>
            <person name="Chaput D.L."/>
            <person name="Haridas S."/>
            <person name="Grigoriev I.V."/>
            <person name="Santelli C.M."/>
            <person name="Hansel C.M."/>
        </authorList>
    </citation>
    <scope>NUCLEOTIDE SEQUENCE [LARGE SCALE GENOMIC DNA]</scope>
    <source>
        <strain evidence="3 4">SRC1lrK2f</strain>
    </source>
</reference>
<evidence type="ECO:0000256" key="1">
    <source>
        <dbReference type="SAM" id="MobiDB-lite"/>
    </source>
</evidence>
<gene>
    <name evidence="3" type="ORF">CC77DRAFT_957380</name>
</gene>
<dbReference type="Pfam" id="PF06966">
    <property type="entry name" value="DUF1295"/>
    <property type="match status" value="1"/>
</dbReference>